<gene>
    <name evidence="16" type="primary">fabG_2</name>
    <name evidence="16" type="ORF">ERS852574_01366</name>
</gene>
<dbReference type="NCBIfam" id="NF005559">
    <property type="entry name" value="PRK07231.1"/>
    <property type="match status" value="1"/>
</dbReference>
<dbReference type="Proteomes" id="UP000095727">
    <property type="component" value="Unassembled WGS sequence"/>
</dbReference>
<evidence type="ECO:0000313" key="17">
    <source>
        <dbReference type="Proteomes" id="UP000095727"/>
    </source>
</evidence>
<keyword evidence="7 14" id="KW-0560">Oxidoreductase</keyword>
<evidence type="ECO:0000256" key="7">
    <source>
        <dbReference type="ARBA" id="ARBA00023002"/>
    </source>
</evidence>
<dbReference type="EC" id="1.1.1.100" evidence="14"/>
<comment type="pathway">
    <text evidence="2 14">Lipid metabolism; fatty acid biosynthesis.</text>
</comment>
<dbReference type="InterPro" id="IPR011284">
    <property type="entry name" value="3oxo_ACP_reduc"/>
</dbReference>
<evidence type="ECO:0000256" key="10">
    <source>
        <dbReference type="ARBA" id="ARBA00023221"/>
    </source>
</evidence>
<dbReference type="NCBIfam" id="NF004199">
    <property type="entry name" value="PRK05653.1-4"/>
    <property type="match status" value="1"/>
</dbReference>
<proteinExistence type="inferred from homology"/>
<evidence type="ECO:0000256" key="6">
    <source>
        <dbReference type="ARBA" id="ARBA00022857"/>
    </source>
</evidence>
<keyword evidence="10" id="KW-0753">Steroid metabolism</keyword>
<dbReference type="NCBIfam" id="TIGR01830">
    <property type="entry name" value="3oxo_ACP_reduc"/>
    <property type="match status" value="1"/>
</dbReference>
<evidence type="ECO:0000256" key="9">
    <source>
        <dbReference type="ARBA" id="ARBA00023160"/>
    </source>
</evidence>
<dbReference type="NCBIfam" id="NF004200">
    <property type="entry name" value="PRK05653.1-5"/>
    <property type="match status" value="1"/>
</dbReference>
<evidence type="ECO:0000256" key="11">
    <source>
        <dbReference type="ARBA" id="ARBA00048508"/>
    </source>
</evidence>
<comment type="catalytic activity">
    <reaction evidence="11 14">
        <text>a (3R)-hydroxyacyl-[ACP] + NADP(+) = a 3-oxoacyl-[ACP] + NADPH + H(+)</text>
        <dbReference type="Rhea" id="RHEA:17397"/>
        <dbReference type="Rhea" id="RHEA-COMP:9916"/>
        <dbReference type="Rhea" id="RHEA-COMP:9945"/>
        <dbReference type="ChEBI" id="CHEBI:15378"/>
        <dbReference type="ChEBI" id="CHEBI:57783"/>
        <dbReference type="ChEBI" id="CHEBI:58349"/>
        <dbReference type="ChEBI" id="CHEBI:78776"/>
        <dbReference type="ChEBI" id="CHEBI:78827"/>
        <dbReference type="EC" id="1.1.1.100"/>
    </reaction>
</comment>
<keyword evidence="5 14" id="KW-0276">Fatty acid metabolism</keyword>
<dbReference type="GO" id="GO:0008202">
    <property type="term" value="P:steroid metabolic process"/>
    <property type="evidence" value="ECO:0007669"/>
    <property type="project" value="UniProtKB-KW"/>
</dbReference>
<feature type="binding site" evidence="13">
    <location>
        <begin position="159"/>
        <end position="163"/>
    </location>
    <ligand>
        <name>NADP(+)</name>
        <dbReference type="ChEBI" id="CHEBI:58349"/>
    </ligand>
</feature>
<dbReference type="InterPro" id="IPR057326">
    <property type="entry name" value="KR_dom"/>
</dbReference>
<comment type="similarity">
    <text evidence="3 14">Belongs to the short-chain dehydrogenases/reductases (SDR) family.</text>
</comment>
<dbReference type="InterPro" id="IPR020904">
    <property type="entry name" value="Sc_DH/Rdtase_CS"/>
</dbReference>
<feature type="binding site" evidence="13">
    <location>
        <position position="94"/>
    </location>
    <ligand>
        <name>NADP(+)</name>
        <dbReference type="ChEBI" id="CHEBI:58349"/>
    </ligand>
</feature>
<evidence type="ECO:0000256" key="14">
    <source>
        <dbReference type="RuleBase" id="RU366074"/>
    </source>
</evidence>
<feature type="binding site" evidence="13">
    <location>
        <begin position="16"/>
        <end position="19"/>
    </location>
    <ligand>
        <name>NADP(+)</name>
        <dbReference type="ChEBI" id="CHEBI:58349"/>
    </ligand>
</feature>
<evidence type="ECO:0000313" key="16">
    <source>
        <dbReference type="EMBL" id="CUM88978.1"/>
    </source>
</evidence>
<dbReference type="InterPro" id="IPR036291">
    <property type="entry name" value="NAD(P)-bd_dom_sf"/>
</dbReference>
<evidence type="ECO:0000256" key="1">
    <source>
        <dbReference type="ARBA" id="ARBA00002607"/>
    </source>
</evidence>
<dbReference type="PANTHER" id="PTHR42879:SF2">
    <property type="entry name" value="3-OXOACYL-[ACYL-CARRIER-PROTEIN] REDUCTASE FABG"/>
    <property type="match status" value="1"/>
</dbReference>
<dbReference type="EMBL" id="CYXR01000008">
    <property type="protein sequence ID" value="CUM88978.1"/>
    <property type="molecule type" value="Genomic_DNA"/>
</dbReference>
<dbReference type="Gene3D" id="3.40.50.720">
    <property type="entry name" value="NAD(P)-binding Rossmann-like Domain"/>
    <property type="match status" value="1"/>
</dbReference>
<evidence type="ECO:0000256" key="13">
    <source>
        <dbReference type="PIRSR" id="PIRSR611284-2"/>
    </source>
</evidence>
<dbReference type="CDD" id="cd05333">
    <property type="entry name" value="BKR_SDR_c"/>
    <property type="match status" value="1"/>
</dbReference>
<evidence type="ECO:0000256" key="2">
    <source>
        <dbReference type="ARBA" id="ARBA00005194"/>
    </source>
</evidence>
<dbReference type="Pfam" id="PF13561">
    <property type="entry name" value="adh_short_C2"/>
    <property type="match status" value="1"/>
</dbReference>
<dbReference type="SMART" id="SM00822">
    <property type="entry name" value="PKS_KR"/>
    <property type="match status" value="1"/>
</dbReference>
<comment type="subunit">
    <text evidence="14">Homotetramer.</text>
</comment>
<dbReference type="PRINTS" id="PR00080">
    <property type="entry name" value="SDRFAMILY"/>
</dbReference>
<dbReference type="AlphaFoldDB" id="A0A173SIE2"/>
<dbReference type="UniPathway" id="UPA00094"/>
<dbReference type="PROSITE" id="PS00061">
    <property type="entry name" value="ADH_SHORT"/>
    <property type="match status" value="1"/>
</dbReference>
<dbReference type="NCBIfam" id="NF004198">
    <property type="entry name" value="PRK05653.1-3"/>
    <property type="match status" value="1"/>
</dbReference>
<comment type="function">
    <text evidence="1 14">Catalyzes the NADPH-dependent reduction of beta-ketoacyl-ACP substrates to beta-hydroxyacyl-ACP products, the first reductive step in the elongation cycle of fatty acid biosynthesis.</text>
</comment>
<evidence type="ECO:0000256" key="4">
    <source>
        <dbReference type="ARBA" id="ARBA00022516"/>
    </source>
</evidence>
<protein>
    <recommendedName>
        <fullName evidence="14">3-oxoacyl-[acyl-carrier-protein] reductase</fullName>
        <ecNumber evidence="14">1.1.1.100</ecNumber>
    </recommendedName>
</protein>
<dbReference type="NCBIfam" id="NF004197">
    <property type="entry name" value="PRK05653.1-1"/>
    <property type="match status" value="1"/>
</dbReference>
<feature type="domain" description="Ketoreductase" evidence="15">
    <location>
        <begin position="10"/>
        <end position="190"/>
    </location>
</feature>
<keyword evidence="6 13" id="KW-0521">NADP</keyword>
<dbReference type="InterPro" id="IPR050259">
    <property type="entry name" value="SDR"/>
</dbReference>
<dbReference type="InterPro" id="IPR002347">
    <property type="entry name" value="SDR_fam"/>
</dbReference>
<dbReference type="PANTHER" id="PTHR42879">
    <property type="entry name" value="3-OXOACYL-(ACYL-CARRIER-PROTEIN) REDUCTASE"/>
    <property type="match status" value="1"/>
</dbReference>
<feature type="binding site" evidence="13">
    <location>
        <position position="192"/>
    </location>
    <ligand>
        <name>NADP(+)</name>
        <dbReference type="ChEBI" id="CHEBI:58349"/>
    </ligand>
</feature>
<dbReference type="FunFam" id="3.40.50.720:FF:000037">
    <property type="entry name" value="3-oxoacyl-[acyl-carrier-protein] reductase FabG"/>
    <property type="match status" value="1"/>
</dbReference>
<evidence type="ECO:0000256" key="3">
    <source>
        <dbReference type="ARBA" id="ARBA00006484"/>
    </source>
</evidence>
<evidence type="ECO:0000259" key="15">
    <source>
        <dbReference type="SMART" id="SM00822"/>
    </source>
</evidence>
<evidence type="ECO:0000256" key="12">
    <source>
        <dbReference type="PIRSR" id="PIRSR611284-1"/>
    </source>
</evidence>
<dbReference type="SUPFAM" id="SSF51735">
    <property type="entry name" value="NAD(P)-binding Rossmann-fold domains"/>
    <property type="match status" value="1"/>
</dbReference>
<evidence type="ECO:0000256" key="8">
    <source>
        <dbReference type="ARBA" id="ARBA00023098"/>
    </source>
</evidence>
<keyword evidence="9 14" id="KW-0275">Fatty acid biosynthesis</keyword>
<keyword evidence="8 14" id="KW-0443">Lipid metabolism</keyword>
<dbReference type="NCBIfam" id="NF009466">
    <property type="entry name" value="PRK12826.1-2"/>
    <property type="match status" value="1"/>
</dbReference>
<accession>A0A173SIE2</accession>
<reference evidence="16 17" key="1">
    <citation type="submission" date="2015-09" db="EMBL/GenBank/DDBJ databases">
        <authorList>
            <consortium name="Pathogen Informatics"/>
        </authorList>
    </citation>
    <scope>NUCLEOTIDE SEQUENCE [LARGE SCALE GENOMIC DNA]</scope>
    <source>
        <strain evidence="16 17">2789STDY5834962</strain>
    </source>
</reference>
<dbReference type="RefSeq" id="WP_055156314.1">
    <property type="nucleotide sequence ID" value="NZ_CYXR01000008.1"/>
</dbReference>
<evidence type="ECO:0000256" key="5">
    <source>
        <dbReference type="ARBA" id="ARBA00022832"/>
    </source>
</evidence>
<name>A0A173SIE2_9FIRM</name>
<sequence>MTDRANLEGQIAVVTGASRGIGKAIAKELAAQGATVVINYNGSEAKADEVKHEIVEKGGCAQCMQCNVADYEGCEAFIKAVIEQFGRIDILVNNAGITKDGLLMRMSEEDFSDVIDVNLKGTFHCIRFASRQMMKQRSGKIINLASVVGISGNAGQVNYAASKAGIIGMTKSAAKELASRGITVNAVAPGFIETEMTEVLSDKLKEEMRGQIPLARMGQPEDVAKAVAFLASEHASYITGQVLQVDGGMVM</sequence>
<feature type="binding site" evidence="13">
    <location>
        <begin position="67"/>
        <end position="68"/>
    </location>
    <ligand>
        <name>NADP(+)</name>
        <dbReference type="ChEBI" id="CHEBI:58349"/>
    </ligand>
</feature>
<dbReference type="GO" id="GO:0051287">
    <property type="term" value="F:NAD binding"/>
    <property type="evidence" value="ECO:0007669"/>
    <property type="project" value="UniProtKB-UniRule"/>
</dbReference>
<feature type="active site" description="Proton acceptor" evidence="12">
    <location>
        <position position="159"/>
    </location>
</feature>
<dbReference type="GO" id="GO:0004316">
    <property type="term" value="F:3-oxoacyl-[acyl-carrier-protein] reductase (NADPH) activity"/>
    <property type="evidence" value="ECO:0007669"/>
    <property type="project" value="UniProtKB-UniRule"/>
</dbReference>
<organism evidence="16 17">
    <name type="scientific">Coprococcus comes</name>
    <dbReference type="NCBI Taxonomy" id="410072"/>
    <lineage>
        <taxon>Bacteria</taxon>
        <taxon>Bacillati</taxon>
        <taxon>Bacillota</taxon>
        <taxon>Clostridia</taxon>
        <taxon>Lachnospirales</taxon>
        <taxon>Lachnospiraceae</taxon>
        <taxon>Coprococcus</taxon>
    </lineage>
</organism>
<dbReference type="PRINTS" id="PR00081">
    <property type="entry name" value="GDHRDH"/>
</dbReference>
<dbReference type="GO" id="GO:0006633">
    <property type="term" value="P:fatty acid biosynthetic process"/>
    <property type="evidence" value="ECO:0007669"/>
    <property type="project" value="UniProtKB-UniPathway"/>
</dbReference>
<keyword evidence="4 14" id="KW-0444">Lipid biosynthesis</keyword>